<dbReference type="OrthoDB" id="162775at2"/>
<dbReference type="AlphaFoldDB" id="A0A430J6H1"/>
<protein>
    <submittedName>
        <fullName evidence="3">GNAT family N-acetyltransferase</fullName>
    </submittedName>
</protein>
<accession>A0A430J6H1</accession>
<sequence>MIIRPKRGEEAHPVSLLLSADPSWALVEAYLARGECFVAELGGEVIGVYVLVPTGPGTAEIKNIAVAEELQGQGIGKQLVRHAVETARERGYVQLEIGTGNSSLSQLALYQKCGFRIVGVEPDFFVRHYPEAIYENGLWCRDMIRLAMAL</sequence>
<dbReference type="EMBL" id="RXHU01000092">
    <property type="protein sequence ID" value="RTE04351.1"/>
    <property type="molecule type" value="Genomic_DNA"/>
</dbReference>
<dbReference type="RefSeq" id="WP_126144276.1">
    <property type="nucleotide sequence ID" value="NZ_RXHU01000092.1"/>
</dbReference>
<comment type="caution">
    <text evidence="3">The sequence shown here is derived from an EMBL/GenBank/DDBJ whole genome shotgun (WGS) entry which is preliminary data.</text>
</comment>
<evidence type="ECO:0000313" key="3">
    <source>
        <dbReference type="EMBL" id="RTE04351.1"/>
    </source>
</evidence>
<dbReference type="InterPro" id="IPR050769">
    <property type="entry name" value="NAT_camello-type"/>
</dbReference>
<evidence type="ECO:0000313" key="4">
    <source>
        <dbReference type="Proteomes" id="UP000276128"/>
    </source>
</evidence>
<keyword evidence="4" id="KW-1185">Reference proteome</keyword>
<dbReference type="InterPro" id="IPR016181">
    <property type="entry name" value="Acyl_CoA_acyltransferase"/>
</dbReference>
<keyword evidence="1 3" id="KW-0808">Transferase</keyword>
<name>A0A430J6H1_9BACL</name>
<dbReference type="GO" id="GO:0008080">
    <property type="term" value="F:N-acetyltransferase activity"/>
    <property type="evidence" value="ECO:0007669"/>
    <property type="project" value="InterPro"/>
</dbReference>
<dbReference type="PANTHER" id="PTHR13947">
    <property type="entry name" value="GNAT FAMILY N-ACETYLTRANSFERASE"/>
    <property type="match status" value="1"/>
</dbReference>
<dbReference type="Proteomes" id="UP000276128">
    <property type="component" value="Unassembled WGS sequence"/>
</dbReference>
<gene>
    <name evidence="3" type="ORF">EJQ19_26700</name>
</gene>
<dbReference type="Gene3D" id="3.40.630.30">
    <property type="match status" value="1"/>
</dbReference>
<dbReference type="SUPFAM" id="SSF55729">
    <property type="entry name" value="Acyl-CoA N-acyltransferases (Nat)"/>
    <property type="match status" value="1"/>
</dbReference>
<reference evidence="3 4" key="1">
    <citation type="submission" date="2018-12" db="EMBL/GenBank/DDBJ databases">
        <title>Bacillus ochoae sp. nov., Paenibacillus whitsoniae sp. nov., Paenibacillus spiritus sp. nov. Isolated from the Mars Exploration Rover during spacecraft assembly.</title>
        <authorList>
            <person name="Seuylemezian A."/>
            <person name="Vaishampayan P."/>
        </authorList>
    </citation>
    <scope>NUCLEOTIDE SEQUENCE [LARGE SCALE GENOMIC DNA]</scope>
    <source>
        <strain evidence="3 4">MER 54</strain>
    </source>
</reference>
<dbReference type="InterPro" id="IPR000182">
    <property type="entry name" value="GNAT_dom"/>
</dbReference>
<evidence type="ECO:0000259" key="2">
    <source>
        <dbReference type="PROSITE" id="PS51186"/>
    </source>
</evidence>
<dbReference type="CDD" id="cd04301">
    <property type="entry name" value="NAT_SF"/>
    <property type="match status" value="1"/>
</dbReference>
<dbReference type="Pfam" id="PF00583">
    <property type="entry name" value="Acetyltransf_1"/>
    <property type="match status" value="1"/>
</dbReference>
<proteinExistence type="predicted"/>
<organism evidence="3 4">
    <name type="scientific">Paenibacillus whitsoniae</name>
    <dbReference type="NCBI Taxonomy" id="2496558"/>
    <lineage>
        <taxon>Bacteria</taxon>
        <taxon>Bacillati</taxon>
        <taxon>Bacillota</taxon>
        <taxon>Bacilli</taxon>
        <taxon>Bacillales</taxon>
        <taxon>Paenibacillaceae</taxon>
        <taxon>Paenibacillus</taxon>
    </lineage>
</organism>
<evidence type="ECO:0000256" key="1">
    <source>
        <dbReference type="ARBA" id="ARBA00022679"/>
    </source>
</evidence>
<feature type="domain" description="N-acetyltransferase" evidence="2">
    <location>
        <begin position="1"/>
        <end position="136"/>
    </location>
</feature>
<dbReference type="PROSITE" id="PS51186">
    <property type="entry name" value="GNAT"/>
    <property type="match status" value="1"/>
</dbReference>
<dbReference type="PANTHER" id="PTHR13947:SF37">
    <property type="entry name" value="LD18367P"/>
    <property type="match status" value="1"/>
</dbReference>